<dbReference type="PRINTS" id="PR00032">
    <property type="entry name" value="HTHARAC"/>
</dbReference>
<dbReference type="InterPro" id="IPR018060">
    <property type="entry name" value="HTH_AraC"/>
</dbReference>
<proteinExistence type="predicted"/>
<dbReference type="PANTHER" id="PTHR43280:SF32">
    <property type="entry name" value="TRANSCRIPTIONAL REGULATORY PROTEIN"/>
    <property type="match status" value="1"/>
</dbReference>
<evidence type="ECO:0000256" key="2">
    <source>
        <dbReference type="ARBA" id="ARBA00023125"/>
    </source>
</evidence>
<dbReference type="Proteomes" id="UP000653797">
    <property type="component" value="Unassembled WGS sequence"/>
</dbReference>
<evidence type="ECO:0000256" key="1">
    <source>
        <dbReference type="ARBA" id="ARBA00023015"/>
    </source>
</evidence>
<dbReference type="InterPro" id="IPR009057">
    <property type="entry name" value="Homeodomain-like_sf"/>
</dbReference>
<organism evidence="5 6">
    <name type="scientific">Spirosoma validum</name>
    <dbReference type="NCBI Taxonomy" id="2771355"/>
    <lineage>
        <taxon>Bacteria</taxon>
        <taxon>Pseudomonadati</taxon>
        <taxon>Bacteroidota</taxon>
        <taxon>Cytophagia</taxon>
        <taxon>Cytophagales</taxon>
        <taxon>Cytophagaceae</taxon>
        <taxon>Spirosoma</taxon>
    </lineage>
</organism>
<dbReference type="PROSITE" id="PS01124">
    <property type="entry name" value="HTH_ARAC_FAMILY_2"/>
    <property type="match status" value="1"/>
</dbReference>
<keyword evidence="3" id="KW-0804">Transcription</keyword>
<comment type="caution">
    <text evidence="5">The sequence shown here is derived from an EMBL/GenBank/DDBJ whole genome shotgun (WGS) entry which is preliminary data.</text>
</comment>
<accession>A0A927B7P3</accession>
<evidence type="ECO:0000313" key="6">
    <source>
        <dbReference type="Proteomes" id="UP000653797"/>
    </source>
</evidence>
<dbReference type="InterPro" id="IPR020449">
    <property type="entry name" value="Tscrpt_reg_AraC-type_HTH"/>
</dbReference>
<keyword evidence="1" id="KW-0805">Transcription regulation</keyword>
<evidence type="ECO:0000259" key="4">
    <source>
        <dbReference type="PROSITE" id="PS01124"/>
    </source>
</evidence>
<reference evidence="5" key="1">
    <citation type="submission" date="2020-09" db="EMBL/GenBank/DDBJ databases">
        <authorList>
            <person name="Kim M.K."/>
        </authorList>
    </citation>
    <scope>NUCLEOTIDE SEQUENCE</scope>
    <source>
        <strain evidence="5">BT704</strain>
    </source>
</reference>
<feature type="domain" description="HTH araC/xylS-type" evidence="4">
    <location>
        <begin position="200"/>
        <end position="310"/>
    </location>
</feature>
<sequence>MNGHLLDDCLFKDLPDIATEHNVSVPGISQQESSYFTVYNTEGLLKSIDAQPLTALPCRVNYKISLLDGYSRAEYADKVIDIEPKALLFSTPKIPYHWLPQDLNQPGASCVFTADFLLPAKSGVVLDELPIFKAGGYPVFQLSTDEANRVQAIFQKMQDELASDYVYKYDLLRNYALELIHFGQKLQPAPALQPLHGASARVSSLFTELLERQFPIKTPKQQLHLRTAKDYADQLAVHVNHLNKVLKETTGRTTTELITNRVVQEAKVLLRQPKWTLAEIADSLGFTDVAHFSKSFKQQTALTPGAYRNQVFI</sequence>
<dbReference type="Gene3D" id="1.10.10.60">
    <property type="entry name" value="Homeodomain-like"/>
    <property type="match status" value="1"/>
</dbReference>
<dbReference type="SUPFAM" id="SSF46689">
    <property type="entry name" value="Homeodomain-like"/>
    <property type="match status" value="1"/>
</dbReference>
<dbReference type="PANTHER" id="PTHR43280">
    <property type="entry name" value="ARAC-FAMILY TRANSCRIPTIONAL REGULATOR"/>
    <property type="match status" value="1"/>
</dbReference>
<dbReference type="GO" id="GO:0043565">
    <property type="term" value="F:sequence-specific DNA binding"/>
    <property type="evidence" value="ECO:0007669"/>
    <property type="project" value="InterPro"/>
</dbReference>
<dbReference type="AlphaFoldDB" id="A0A927B7P3"/>
<dbReference type="RefSeq" id="WP_191042288.1">
    <property type="nucleotide sequence ID" value="NZ_JACXAA010000013.1"/>
</dbReference>
<dbReference type="GO" id="GO:0003700">
    <property type="term" value="F:DNA-binding transcription factor activity"/>
    <property type="evidence" value="ECO:0007669"/>
    <property type="project" value="InterPro"/>
</dbReference>
<gene>
    <name evidence="5" type="ORF">IC230_27570</name>
</gene>
<dbReference type="SMART" id="SM00342">
    <property type="entry name" value="HTH_ARAC"/>
    <property type="match status" value="1"/>
</dbReference>
<evidence type="ECO:0000313" key="5">
    <source>
        <dbReference type="EMBL" id="MBD2756672.1"/>
    </source>
</evidence>
<name>A0A927B7P3_9BACT</name>
<keyword evidence="2" id="KW-0238">DNA-binding</keyword>
<protein>
    <submittedName>
        <fullName evidence="5">Helix-turn-helix transcriptional regulator</fullName>
    </submittedName>
</protein>
<keyword evidence="6" id="KW-1185">Reference proteome</keyword>
<dbReference type="Pfam" id="PF12833">
    <property type="entry name" value="HTH_18"/>
    <property type="match status" value="1"/>
</dbReference>
<evidence type="ECO:0000256" key="3">
    <source>
        <dbReference type="ARBA" id="ARBA00023163"/>
    </source>
</evidence>
<dbReference type="EMBL" id="JACXAA010000013">
    <property type="protein sequence ID" value="MBD2756672.1"/>
    <property type="molecule type" value="Genomic_DNA"/>
</dbReference>